<sequence>MHYDVAIIGAGPVGLCLARALADQSLSVALIERQPAKALAEPAFDGREIALTQASMQQLRTLGVAAHIAAEDVSPLQRARIMNGAAEQGLFVDAQMARRQQLGHLVPNQAIRRAAWAAAQDHPDIRLHDGVEVTGTGADHERGTVQLGNGQRVHADLVIAADSRFSETRRARGIGAHMQDFGKTMLVCRMQHEGEHAHTAWEWFDHGQTLALLPLAEHHASIVLTVPDTEVQALLDMDEADFNADMRRRFADRLGDMRLESTRHAYPLVGTYAHRFIGQRLALAGDAAVGMHPVTAHGFNFGLASVRRLGDSLRQALAHGTGLADPTLLARYQHRHRLGTWPLYQITRGIVGLYTDERAPARAMREGLLRLSQRVTPFRSALAHLLVDDGERGLLRRTGDKARTKLGTLLPHPRVID</sequence>
<accession>A0A846ZJP6</accession>
<keyword evidence="5" id="KW-0274">FAD</keyword>
<dbReference type="EMBL" id="JAAZQD010000001">
    <property type="protein sequence ID" value="NKZ37813.1"/>
    <property type="molecule type" value="Genomic_DNA"/>
</dbReference>
<evidence type="ECO:0000256" key="4">
    <source>
        <dbReference type="ARBA" id="ARBA00022630"/>
    </source>
</evidence>
<dbReference type="NCBIfam" id="NF006593">
    <property type="entry name" value="PRK09126.1"/>
    <property type="match status" value="1"/>
</dbReference>
<dbReference type="PRINTS" id="PR00420">
    <property type="entry name" value="RNGMNOXGNASE"/>
</dbReference>
<evidence type="ECO:0000313" key="10">
    <source>
        <dbReference type="Proteomes" id="UP000541636"/>
    </source>
</evidence>
<evidence type="ECO:0000256" key="5">
    <source>
        <dbReference type="ARBA" id="ARBA00022827"/>
    </source>
</evidence>
<dbReference type="SUPFAM" id="SSF51905">
    <property type="entry name" value="FAD/NAD(P)-binding domain"/>
    <property type="match status" value="1"/>
</dbReference>
<evidence type="ECO:0000256" key="1">
    <source>
        <dbReference type="ARBA" id="ARBA00001974"/>
    </source>
</evidence>
<dbReference type="RefSeq" id="WP_168608319.1">
    <property type="nucleotide sequence ID" value="NZ_JAAZQD010000001.1"/>
</dbReference>
<evidence type="ECO:0000256" key="2">
    <source>
        <dbReference type="ARBA" id="ARBA00004749"/>
    </source>
</evidence>
<comment type="pathway">
    <text evidence="2">Cofactor biosynthesis; ubiquinone biosynthesis.</text>
</comment>
<evidence type="ECO:0000259" key="8">
    <source>
        <dbReference type="Pfam" id="PF01494"/>
    </source>
</evidence>
<dbReference type="PANTHER" id="PTHR43876:SF25">
    <property type="entry name" value="MONOOXYGENASE NMA2164"/>
    <property type="match status" value="1"/>
</dbReference>
<keyword evidence="10" id="KW-1185">Reference proteome</keyword>
<dbReference type="GO" id="GO:0006744">
    <property type="term" value="P:ubiquinone biosynthetic process"/>
    <property type="evidence" value="ECO:0007669"/>
    <property type="project" value="UniProtKB-UniPathway"/>
</dbReference>
<evidence type="ECO:0000256" key="7">
    <source>
        <dbReference type="ARBA" id="ARBA00023033"/>
    </source>
</evidence>
<keyword evidence="4" id="KW-0285">Flavoprotein</keyword>
<dbReference type="AlphaFoldDB" id="A0A846ZJP6"/>
<keyword evidence="6" id="KW-0560">Oxidoreductase</keyword>
<proteinExistence type="inferred from homology"/>
<organism evidence="9 10">
    <name type="scientific">Oleiagrimonas citrea</name>
    <dbReference type="NCBI Taxonomy" id="1665687"/>
    <lineage>
        <taxon>Bacteria</taxon>
        <taxon>Pseudomonadati</taxon>
        <taxon>Pseudomonadota</taxon>
        <taxon>Gammaproteobacteria</taxon>
        <taxon>Lysobacterales</taxon>
        <taxon>Rhodanobacteraceae</taxon>
        <taxon>Oleiagrimonas</taxon>
    </lineage>
</organism>
<evidence type="ECO:0000313" key="9">
    <source>
        <dbReference type="EMBL" id="NKZ37813.1"/>
    </source>
</evidence>
<dbReference type="GO" id="GO:0071949">
    <property type="term" value="F:FAD binding"/>
    <property type="evidence" value="ECO:0007669"/>
    <property type="project" value="InterPro"/>
</dbReference>
<name>A0A846ZJP6_9GAMM</name>
<dbReference type="Proteomes" id="UP000541636">
    <property type="component" value="Unassembled WGS sequence"/>
</dbReference>
<dbReference type="InterPro" id="IPR051205">
    <property type="entry name" value="UbiH/COQ6_monooxygenase"/>
</dbReference>
<comment type="caution">
    <text evidence="9">The sequence shown here is derived from an EMBL/GenBank/DDBJ whole genome shotgun (WGS) entry which is preliminary data.</text>
</comment>
<dbReference type="UniPathway" id="UPA00232"/>
<dbReference type="PANTHER" id="PTHR43876">
    <property type="entry name" value="UBIQUINONE BIOSYNTHESIS MONOOXYGENASE COQ6, MITOCHONDRIAL"/>
    <property type="match status" value="1"/>
</dbReference>
<dbReference type="GO" id="GO:0016705">
    <property type="term" value="F:oxidoreductase activity, acting on paired donors, with incorporation or reduction of molecular oxygen"/>
    <property type="evidence" value="ECO:0007669"/>
    <property type="project" value="InterPro"/>
</dbReference>
<evidence type="ECO:0000256" key="3">
    <source>
        <dbReference type="ARBA" id="ARBA00005349"/>
    </source>
</evidence>
<dbReference type="InterPro" id="IPR036188">
    <property type="entry name" value="FAD/NAD-bd_sf"/>
</dbReference>
<comment type="similarity">
    <text evidence="3">Belongs to the UbiH/COQ6 family.</text>
</comment>
<dbReference type="Gene3D" id="3.50.50.60">
    <property type="entry name" value="FAD/NAD(P)-binding domain"/>
    <property type="match status" value="2"/>
</dbReference>
<comment type="cofactor">
    <cofactor evidence="1">
        <name>FAD</name>
        <dbReference type="ChEBI" id="CHEBI:57692"/>
    </cofactor>
</comment>
<dbReference type="Pfam" id="PF01494">
    <property type="entry name" value="FAD_binding_3"/>
    <property type="match status" value="1"/>
</dbReference>
<keyword evidence="7" id="KW-0503">Monooxygenase</keyword>
<feature type="domain" description="FAD-binding" evidence="8">
    <location>
        <begin position="3"/>
        <end position="339"/>
    </location>
</feature>
<dbReference type="InterPro" id="IPR010971">
    <property type="entry name" value="UbiH/COQ6"/>
</dbReference>
<protein>
    <submittedName>
        <fullName evidence="9">5-demethoxyubiquinol-8 5-hydroxylase UbiM</fullName>
    </submittedName>
</protein>
<dbReference type="InterPro" id="IPR002938">
    <property type="entry name" value="FAD-bd"/>
</dbReference>
<evidence type="ECO:0000256" key="6">
    <source>
        <dbReference type="ARBA" id="ARBA00023002"/>
    </source>
</evidence>
<reference evidence="9 10" key="1">
    <citation type="journal article" date="2017" name="Int. J. Syst. Evol. Microbiol.">
        <title>Oleiagrimonas citrea sp. nov., a marine bacterium isolated from tidal flat sediment and emended description of the genus Oleiagrimonas Fang et al. 2015 and Oleiagrimonas soli.</title>
        <authorList>
            <person name="Yang S.H."/>
            <person name="Seo H.S."/>
            <person name="Seong C.N."/>
            <person name="Kwon K.K."/>
        </authorList>
    </citation>
    <scope>NUCLEOTIDE SEQUENCE [LARGE SCALE GENOMIC DNA]</scope>
    <source>
        <strain evidence="9 10">MEBiC09124</strain>
    </source>
</reference>
<gene>
    <name evidence="9" type="primary">ubiM</name>
    <name evidence="9" type="ORF">HF690_02470</name>
</gene>
<dbReference type="GO" id="GO:0004497">
    <property type="term" value="F:monooxygenase activity"/>
    <property type="evidence" value="ECO:0007669"/>
    <property type="project" value="UniProtKB-KW"/>
</dbReference>
<dbReference type="NCBIfam" id="TIGR01988">
    <property type="entry name" value="Ubi-OHases"/>
    <property type="match status" value="1"/>
</dbReference>